<dbReference type="STRING" id="159291.SAMN05920897_102169"/>
<dbReference type="InterPro" id="IPR011990">
    <property type="entry name" value="TPR-like_helical_dom_sf"/>
</dbReference>
<keyword evidence="1" id="KW-0802">TPR repeat</keyword>
<dbReference type="EMBL" id="FTMS01000002">
    <property type="protein sequence ID" value="SIQ00331.1"/>
    <property type="molecule type" value="Genomic_DNA"/>
</dbReference>
<protein>
    <submittedName>
        <fullName evidence="2">Tetratricopeptide repeat-containing protein</fullName>
    </submittedName>
</protein>
<feature type="repeat" description="TPR" evidence="1">
    <location>
        <begin position="123"/>
        <end position="156"/>
    </location>
</feature>
<proteinExistence type="predicted"/>
<dbReference type="Proteomes" id="UP000186400">
    <property type="component" value="Unassembled WGS sequence"/>
</dbReference>
<reference evidence="3" key="1">
    <citation type="submission" date="2017-01" db="EMBL/GenBank/DDBJ databases">
        <authorList>
            <person name="Varghese N."/>
            <person name="Submissions S."/>
        </authorList>
    </citation>
    <scope>NUCLEOTIDE SEQUENCE [LARGE SCALE GENOMIC DNA]</scope>
    <source>
        <strain evidence="3">ASpG1</strain>
    </source>
</reference>
<evidence type="ECO:0000313" key="3">
    <source>
        <dbReference type="Proteomes" id="UP000186400"/>
    </source>
</evidence>
<accession>A0A1N6P7I6</accession>
<dbReference type="RefSeq" id="WP_234969008.1">
    <property type="nucleotide sequence ID" value="NZ_FTMS01000002.1"/>
</dbReference>
<organism evidence="2 3">
    <name type="scientific">Alkalispirochaeta americana</name>
    <dbReference type="NCBI Taxonomy" id="159291"/>
    <lineage>
        <taxon>Bacteria</taxon>
        <taxon>Pseudomonadati</taxon>
        <taxon>Spirochaetota</taxon>
        <taxon>Spirochaetia</taxon>
        <taxon>Spirochaetales</taxon>
        <taxon>Spirochaetaceae</taxon>
        <taxon>Alkalispirochaeta</taxon>
    </lineage>
</organism>
<keyword evidence="3" id="KW-1185">Reference proteome</keyword>
<sequence>MESHTEEVTECLQSAAACIATHRLTEALERLDQALSIDFENTEVVASLKYTNFWNDRHERVLALTDPFERGEYLLAQWAVFLGFVQRIGRPVEFVINAFRQHVFGQALEFYREVYRDAANRDADLLVRIARCYKGAGDYDRARRFLQAATAERPEDAEILAELADVLALVNETAPAKAFFREAFFVNAQKIEIARLESELIRRLVRAVEKRGIEGPALLEWIPVYGFLFGVLTVKRELRSIEFGRLKQSIYELERELRENTGEADLIRPRLINRYFWLIDHYVAVKESQGKVEEVLLKIRSVDANVYHQYNA</sequence>
<evidence type="ECO:0000313" key="2">
    <source>
        <dbReference type="EMBL" id="SIQ00331.1"/>
    </source>
</evidence>
<dbReference type="AlphaFoldDB" id="A0A1N6P7I6"/>
<name>A0A1N6P7I6_9SPIO</name>
<dbReference type="SMART" id="SM00028">
    <property type="entry name" value="TPR"/>
    <property type="match status" value="3"/>
</dbReference>
<dbReference type="PROSITE" id="PS50005">
    <property type="entry name" value="TPR"/>
    <property type="match status" value="1"/>
</dbReference>
<evidence type="ECO:0000256" key="1">
    <source>
        <dbReference type="PROSITE-ProRule" id="PRU00339"/>
    </source>
</evidence>
<dbReference type="InterPro" id="IPR019734">
    <property type="entry name" value="TPR_rpt"/>
</dbReference>
<gene>
    <name evidence="2" type="ORF">SAMN05920897_102169</name>
</gene>
<dbReference type="Gene3D" id="1.25.40.10">
    <property type="entry name" value="Tetratricopeptide repeat domain"/>
    <property type="match status" value="1"/>
</dbReference>
<dbReference type="SUPFAM" id="SSF48452">
    <property type="entry name" value="TPR-like"/>
    <property type="match status" value="1"/>
</dbReference>
<dbReference type="Pfam" id="PF14559">
    <property type="entry name" value="TPR_19"/>
    <property type="match status" value="1"/>
</dbReference>